<proteinExistence type="predicted"/>
<reference evidence="2 3" key="2">
    <citation type="submission" date="2018-11" db="EMBL/GenBank/DDBJ databases">
        <authorList>
            <consortium name="Pathogen Informatics"/>
        </authorList>
    </citation>
    <scope>NUCLEOTIDE SEQUENCE [LARGE SCALE GENOMIC DNA]</scope>
    <source>
        <strain evidence="2">Dakar</strain>
        <strain evidence="3">Dakar, Senegal</strain>
    </source>
</reference>
<evidence type="ECO:0000259" key="1">
    <source>
        <dbReference type="Pfam" id="PF08547"/>
    </source>
</evidence>
<organism evidence="4">
    <name type="scientific">Schistosoma curassoni</name>
    <dbReference type="NCBI Taxonomy" id="6186"/>
    <lineage>
        <taxon>Eukaryota</taxon>
        <taxon>Metazoa</taxon>
        <taxon>Spiralia</taxon>
        <taxon>Lophotrochozoa</taxon>
        <taxon>Platyhelminthes</taxon>
        <taxon>Trematoda</taxon>
        <taxon>Digenea</taxon>
        <taxon>Strigeidida</taxon>
        <taxon>Schistosomatoidea</taxon>
        <taxon>Schistosomatidae</taxon>
        <taxon>Schistosoma</taxon>
    </lineage>
</organism>
<gene>
    <name evidence="2" type="ORF">SCUD_LOCUS17086</name>
</gene>
<dbReference type="EMBL" id="UZAK01039365">
    <property type="protein sequence ID" value="VDP62827.1"/>
    <property type="molecule type" value="Genomic_DNA"/>
</dbReference>
<feature type="domain" description="NADH:ubiquinone oxidoreductase intermediate-associated protein 30" evidence="1">
    <location>
        <begin position="98"/>
        <end position="199"/>
    </location>
</feature>
<dbReference type="InterPro" id="IPR008979">
    <property type="entry name" value="Galactose-bd-like_sf"/>
</dbReference>
<protein>
    <submittedName>
        <fullName evidence="4">CIA30 domain-containing protein</fullName>
    </submittedName>
</protein>
<dbReference type="SUPFAM" id="SSF49785">
    <property type="entry name" value="Galactose-binding domain-like"/>
    <property type="match status" value="1"/>
</dbReference>
<dbReference type="STRING" id="6186.A0A183KPV4"/>
<dbReference type="WBParaSite" id="SCUD_0001708901-mRNA-1">
    <property type="protein sequence ID" value="SCUD_0001708901-mRNA-1"/>
    <property type="gene ID" value="SCUD_0001708901"/>
</dbReference>
<name>A0A183KPV4_9TREM</name>
<sequence length="228" mass="26360">MEEYSSQTDATQSSTISDSIMTYDFNDDSTAITLMQPGDSVNLTLFNFTDPETFLFEDWIGVLDTFRVERWSVTQLKRHIVYNNQSVGLFYLVNPESDGSGFAGVHYKLNNWHLSKYTGVILEIHTHDRNPNMKLIFYGNCSEIHTCHSYESFFETSGERQRIELPFSTFQPYFRGEPKPDSPPLDLTQLSRFGIQVYGGNVEPEKQFNKEFIKIISTRAYREDQIPA</sequence>
<evidence type="ECO:0000313" key="3">
    <source>
        <dbReference type="Proteomes" id="UP000279833"/>
    </source>
</evidence>
<dbReference type="Pfam" id="PF08547">
    <property type="entry name" value="CIA30"/>
    <property type="match status" value="1"/>
</dbReference>
<evidence type="ECO:0000313" key="2">
    <source>
        <dbReference type="EMBL" id="VDP62827.1"/>
    </source>
</evidence>
<reference evidence="4" key="1">
    <citation type="submission" date="2016-06" db="UniProtKB">
        <authorList>
            <consortium name="WormBaseParasite"/>
        </authorList>
    </citation>
    <scope>IDENTIFICATION</scope>
</reference>
<keyword evidence="3" id="KW-1185">Reference proteome</keyword>
<dbReference type="InterPro" id="IPR013857">
    <property type="entry name" value="NADH-UbQ_OxRdtase-assoc_prot30"/>
</dbReference>
<accession>A0A183KPV4</accession>
<evidence type="ECO:0000313" key="4">
    <source>
        <dbReference type="WBParaSite" id="SCUD_0001708901-mRNA-1"/>
    </source>
</evidence>
<dbReference type="AlphaFoldDB" id="A0A183KPV4"/>
<dbReference type="Proteomes" id="UP000279833">
    <property type="component" value="Unassembled WGS sequence"/>
</dbReference>